<comment type="subcellular location">
    <subcellularLocation>
        <location evidence="1">Membrane</location>
        <topology evidence="1">Multi-pass membrane protein</topology>
    </subcellularLocation>
</comment>
<evidence type="ECO:0000256" key="3">
    <source>
        <dbReference type="ARBA" id="ARBA00022692"/>
    </source>
</evidence>
<accession>A0A1E4TWZ7</accession>
<evidence type="ECO:0000256" key="7">
    <source>
        <dbReference type="SAM" id="Phobius"/>
    </source>
</evidence>
<feature type="compositionally biased region" description="Basic and acidic residues" evidence="6">
    <location>
        <begin position="72"/>
        <end position="81"/>
    </location>
</feature>
<dbReference type="InterPro" id="IPR045863">
    <property type="entry name" value="CorA_TM1_TM2"/>
</dbReference>
<dbReference type="FunFam" id="1.20.58.340:FF:000008">
    <property type="entry name" value="CorA family metal ion transporter"/>
    <property type="match status" value="1"/>
</dbReference>
<dbReference type="FunFam" id="1.20.58.340:FF:000016">
    <property type="entry name" value="Magnesium transporter ALR1"/>
    <property type="match status" value="1"/>
</dbReference>
<dbReference type="AlphaFoldDB" id="A0A1E4TWZ7"/>
<feature type="transmembrane region" description="Helical" evidence="7">
    <location>
        <begin position="505"/>
        <end position="530"/>
    </location>
</feature>
<evidence type="ECO:0000256" key="5">
    <source>
        <dbReference type="ARBA" id="ARBA00023136"/>
    </source>
</evidence>
<dbReference type="InterPro" id="IPR045861">
    <property type="entry name" value="CorA_cytoplasmic_dom"/>
</dbReference>
<evidence type="ECO:0000313" key="8">
    <source>
        <dbReference type="EMBL" id="ODV96285.1"/>
    </source>
</evidence>
<dbReference type="Pfam" id="PF01544">
    <property type="entry name" value="CorA"/>
    <property type="match status" value="1"/>
</dbReference>
<feature type="region of interest" description="Disordered" evidence="6">
    <location>
        <begin position="138"/>
        <end position="163"/>
    </location>
</feature>
<feature type="region of interest" description="Disordered" evidence="6">
    <location>
        <begin position="1"/>
        <end position="88"/>
    </location>
</feature>
<feature type="compositionally biased region" description="Low complexity" evidence="6">
    <location>
        <begin position="48"/>
        <end position="67"/>
    </location>
</feature>
<reference evidence="9" key="1">
    <citation type="submission" date="2016-05" db="EMBL/GenBank/DDBJ databases">
        <title>Comparative genomics of biotechnologically important yeasts.</title>
        <authorList>
            <consortium name="DOE Joint Genome Institute"/>
            <person name="Riley R."/>
            <person name="Haridas S."/>
            <person name="Wolfe K.H."/>
            <person name="Lopes M.R."/>
            <person name="Hittinger C.T."/>
            <person name="Goker M."/>
            <person name="Salamov A."/>
            <person name="Wisecaver J."/>
            <person name="Long T.M."/>
            <person name="Aerts A.L."/>
            <person name="Barry K."/>
            <person name="Choi C."/>
            <person name="Clum A."/>
            <person name="Coughlan A.Y."/>
            <person name="Deshpande S."/>
            <person name="Douglass A.P."/>
            <person name="Hanson S.J."/>
            <person name="Klenk H.-P."/>
            <person name="Labutti K."/>
            <person name="Lapidus A."/>
            <person name="Lindquist E."/>
            <person name="Lipzen A."/>
            <person name="Meier-Kolthoff J.P."/>
            <person name="Ohm R.A."/>
            <person name="Otillar R.P."/>
            <person name="Pangilinan J."/>
            <person name="Peng Y."/>
            <person name="Rokas A."/>
            <person name="Rosa C.A."/>
            <person name="Scheuner C."/>
            <person name="Sibirny A.A."/>
            <person name="Slot J.C."/>
            <person name="Stielow J.B."/>
            <person name="Sun H."/>
            <person name="Kurtzman C.P."/>
            <person name="Blackwell M."/>
            <person name="Grigoriev I.V."/>
            <person name="Jeffries T.W."/>
        </authorList>
    </citation>
    <scope>NUCLEOTIDE SEQUENCE [LARGE SCALE GENOMIC DNA]</scope>
    <source>
        <strain evidence="9">NRRL Y-2460</strain>
    </source>
</reference>
<keyword evidence="4 7" id="KW-1133">Transmembrane helix</keyword>
<gene>
    <name evidence="8" type="ORF">PACTADRAFT_41866</name>
</gene>
<dbReference type="OrthoDB" id="29879at2759"/>
<feature type="compositionally biased region" description="Polar residues" evidence="6">
    <location>
        <begin position="138"/>
        <end position="153"/>
    </location>
</feature>
<comment type="similarity">
    <text evidence="2">Belongs to the CorA metal ion transporter (MIT) (TC 1.A.35) family.</text>
</comment>
<organism evidence="8 9">
    <name type="scientific">Pachysolen tannophilus NRRL Y-2460</name>
    <dbReference type="NCBI Taxonomy" id="669874"/>
    <lineage>
        <taxon>Eukaryota</taxon>
        <taxon>Fungi</taxon>
        <taxon>Dikarya</taxon>
        <taxon>Ascomycota</taxon>
        <taxon>Saccharomycotina</taxon>
        <taxon>Pichiomycetes</taxon>
        <taxon>Pachysolenaceae</taxon>
        <taxon>Pachysolen</taxon>
    </lineage>
</organism>
<feature type="compositionally biased region" description="Basic and acidic residues" evidence="6">
    <location>
        <begin position="154"/>
        <end position="163"/>
    </location>
</feature>
<dbReference type="SUPFAM" id="SSF143865">
    <property type="entry name" value="CorA soluble domain-like"/>
    <property type="match status" value="1"/>
</dbReference>
<dbReference type="Gene3D" id="1.20.58.340">
    <property type="entry name" value="Magnesium transport protein CorA, transmembrane region"/>
    <property type="match status" value="2"/>
</dbReference>
<keyword evidence="5 7" id="KW-0472">Membrane</keyword>
<evidence type="ECO:0000256" key="2">
    <source>
        <dbReference type="ARBA" id="ARBA00009765"/>
    </source>
</evidence>
<dbReference type="STRING" id="669874.A0A1E4TWZ7"/>
<proteinExistence type="inferred from homology"/>
<dbReference type="CDD" id="cd12829">
    <property type="entry name" value="Alr1p-like"/>
    <property type="match status" value="1"/>
</dbReference>
<feature type="compositionally biased region" description="Basic and acidic residues" evidence="6">
    <location>
        <begin position="29"/>
        <end position="42"/>
    </location>
</feature>
<dbReference type="Gene3D" id="3.30.460.20">
    <property type="entry name" value="CorA soluble domain-like"/>
    <property type="match status" value="1"/>
</dbReference>
<dbReference type="InterPro" id="IPR002523">
    <property type="entry name" value="MgTranspt_CorA/ZnTranspt_ZntB"/>
</dbReference>
<feature type="compositionally biased region" description="Polar residues" evidence="6">
    <location>
        <begin position="1"/>
        <end position="10"/>
    </location>
</feature>
<dbReference type="EMBL" id="KV454013">
    <property type="protein sequence ID" value="ODV96285.1"/>
    <property type="molecule type" value="Genomic_DNA"/>
</dbReference>
<evidence type="ECO:0000313" key="9">
    <source>
        <dbReference type="Proteomes" id="UP000094236"/>
    </source>
</evidence>
<dbReference type="Proteomes" id="UP000094236">
    <property type="component" value="Unassembled WGS sequence"/>
</dbReference>
<dbReference type="GO" id="GO:0010961">
    <property type="term" value="P:intracellular magnesium ion homeostasis"/>
    <property type="evidence" value="ECO:0007669"/>
    <property type="project" value="TreeGrafter"/>
</dbReference>
<feature type="transmembrane region" description="Helical" evidence="7">
    <location>
        <begin position="474"/>
        <end position="493"/>
    </location>
</feature>
<dbReference type="PANTHER" id="PTHR21535:SF55">
    <property type="entry name" value="MAGNESIUM TRANSPORTER ALR1-RELATED"/>
    <property type="match status" value="1"/>
</dbReference>
<keyword evidence="3 7" id="KW-0812">Transmembrane</keyword>
<name>A0A1E4TWZ7_PACTA</name>
<protein>
    <submittedName>
        <fullName evidence="8">Uncharacterized protein</fullName>
    </submittedName>
</protein>
<dbReference type="GO" id="GO:0005886">
    <property type="term" value="C:plasma membrane"/>
    <property type="evidence" value="ECO:0007669"/>
    <property type="project" value="TreeGrafter"/>
</dbReference>
<dbReference type="SUPFAM" id="SSF144083">
    <property type="entry name" value="Magnesium transport protein CorA, transmembrane region"/>
    <property type="match status" value="1"/>
</dbReference>
<dbReference type="InterPro" id="IPR044089">
    <property type="entry name" value="Alr1-like"/>
</dbReference>
<evidence type="ECO:0000256" key="1">
    <source>
        <dbReference type="ARBA" id="ARBA00004141"/>
    </source>
</evidence>
<evidence type="ECO:0000256" key="4">
    <source>
        <dbReference type="ARBA" id="ARBA00022989"/>
    </source>
</evidence>
<evidence type="ECO:0000256" key="6">
    <source>
        <dbReference type="SAM" id="MobiDB-lite"/>
    </source>
</evidence>
<dbReference type="PANTHER" id="PTHR21535">
    <property type="entry name" value="MAGNESIUM AND COBALT TRANSPORT PROTEIN/MITOCHONDRIAL IMPORT INNER MEMBRANE TRANSLOCASE SUBUNIT TIM8"/>
    <property type="match status" value="1"/>
</dbReference>
<keyword evidence="9" id="KW-1185">Reference proteome</keyword>
<dbReference type="GO" id="GO:0015095">
    <property type="term" value="F:magnesium ion transmembrane transporter activity"/>
    <property type="evidence" value="ECO:0007669"/>
    <property type="project" value="InterPro"/>
</dbReference>
<sequence length="590" mass="66378">MKPGDGNSSGAVPRPCPDPDSVPDSNPDSVRDPENVVRDNRKLSKQLSKSSEASNINNNIINNKNSNVDSDADSHASRESQETEEDVCFPMIPAHITLKSIDFGEMQQFIKDQREENMISRQREKKLKKTTPFNNYSVTLSFDQPSASSSNKLSGDEKNNNDLEYTHDVGSSSEEGVTFAGNENMSIPPDRFSFFHSESDETIHAPDFPSLVDPGQSVKDLFIKDEGTWWLDCVCPTDAEMKMLAKAFGIHPLTAEDIRMQETREKVELFKSYYFVCFHTFETDNESEDFLEPINVYIVVFRDGVLTFHFSPISHPANVRRRVRQLRDYVNVSSDWLCYALIDDITDGFAPVIQSLEYEADAIEDSVFVAREELDFGAMLRRIGESRRKVMTLMRLLSGKADVIKMFAKRCQDEVPRGDIALYLGDIQDHVLTMFQNLLSYEKIFSRCHSNYLAQLQVESFNANNKATEILSKVTLLGTILIPTNVITGLFGMNVKVPGKDSESFGWFFGILGVLIVFILVCLTLANYYFNLKSKNASSSLLNSMDGSRSTRSFRSFGFRARTSSSNNSGMGANKSIASFTSKTNKSHFD</sequence>